<dbReference type="GO" id="GO:0005886">
    <property type="term" value="C:plasma membrane"/>
    <property type="evidence" value="ECO:0007669"/>
    <property type="project" value="TreeGrafter"/>
</dbReference>
<keyword evidence="3" id="KW-1133">Transmembrane helix</keyword>
<dbReference type="PANTHER" id="PTHR27001:SF931">
    <property type="entry name" value="OS11G0664100 PROTEIN"/>
    <property type="match status" value="1"/>
</dbReference>
<dbReference type="OrthoDB" id="5584247at2759"/>
<dbReference type="AlphaFoldDB" id="A0A9W4NBW4"/>
<keyword evidence="3" id="KW-0812">Transmembrane</keyword>
<dbReference type="GO" id="GO:0005524">
    <property type="term" value="F:ATP binding"/>
    <property type="evidence" value="ECO:0007669"/>
    <property type="project" value="UniProtKB-KW"/>
</dbReference>
<dbReference type="EMBL" id="CAJVPG010000130">
    <property type="protein sequence ID" value="CAG8358863.1"/>
    <property type="molecule type" value="Genomic_DNA"/>
</dbReference>
<dbReference type="GO" id="GO:0004672">
    <property type="term" value="F:protein kinase activity"/>
    <property type="evidence" value="ECO:0007669"/>
    <property type="project" value="InterPro"/>
</dbReference>
<evidence type="ECO:0000256" key="2">
    <source>
        <dbReference type="ARBA" id="ARBA00022840"/>
    </source>
</evidence>
<name>A0A9W4NBW4_9EURO</name>
<dbReference type="SUPFAM" id="SSF56112">
    <property type="entry name" value="Protein kinase-like (PK-like)"/>
    <property type="match status" value="1"/>
</dbReference>
<keyword evidence="6" id="KW-1185">Reference proteome</keyword>
<dbReference type="PROSITE" id="PS50011">
    <property type="entry name" value="PROTEIN_KINASE_DOM"/>
    <property type="match status" value="1"/>
</dbReference>
<sequence>MPSPFLDLCGNSIPQEQVLGCGSSAVVVLRDGLAVKTPLRYRWSSDVEVEMNIEVIQREQDVYRRFQTSNAQCGGIVNCVGFLREATQLAYMTNGNLRTYLGTNQPSQQLQLSWFRDMARTLEYIHDRRVLVADIASRNFLLDSDLKIKFCDFSEASLLPLDADMDTVDDNGYTTRIDLGFLGAVIYEVVTGEKCEIDLFKDNLPSDGRATWPQRELLPNTENVWLGSIIEDCWVDGGFQNAHSLLRALDSIALHSPSPKPLYDRPSLTGFYFIQNLVYKRSIVTMAVILGALGTLALYRNRKQL</sequence>
<evidence type="ECO:0000259" key="4">
    <source>
        <dbReference type="PROSITE" id="PS50011"/>
    </source>
</evidence>
<dbReference type="InterPro" id="IPR000719">
    <property type="entry name" value="Prot_kinase_dom"/>
</dbReference>
<accession>A0A9W4NBW4</accession>
<keyword evidence="1" id="KW-0547">Nucleotide-binding</keyword>
<dbReference type="Pfam" id="PF07714">
    <property type="entry name" value="PK_Tyr_Ser-Thr"/>
    <property type="match status" value="1"/>
</dbReference>
<dbReference type="Proteomes" id="UP001152649">
    <property type="component" value="Unassembled WGS sequence"/>
</dbReference>
<keyword evidence="3" id="KW-0472">Membrane</keyword>
<dbReference type="InterPro" id="IPR011009">
    <property type="entry name" value="Kinase-like_dom_sf"/>
</dbReference>
<dbReference type="PANTHER" id="PTHR27001">
    <property type="entry name" value="OS01G0253100 PROTEIN"/>
    <property type="match status" value="1"/>
</dbReference>
<protein>
    <recommendedName>
        <fullName evidence="4">Protein kinase domain-containing protein</fullName>
    </recommendedName>
</protein>
<keyword evidence="2" id="KW-0067">ATP-binding</keyword>
<gene>
    <name evidence="5" type="ORF">PSALAMII_LOCUS3586</name>
</gene>
<reference evidence="5" key="1">
    <citation type="submission" date="2021-07" db="EMBL/GenBank/DDBJ databases">
        <authorList>
            <person name="Branca A.L. A."/>
        </authorList>
    </citation>
    <scope>NUCLEOTIDE SEQUENCE</scope>
</reference>
<feature type="domain" description="Protein kinase" evidence="4">
    <location>
        <begin position="13"/>
        <end position="305"/>
    </location>
</feature>
<evidence type="ECO:0000256" key="1">
    <source>
        <dbReference type="ARBA" id="ARBA00022741"/>
    </source>
</evidence>
<evidence type="ECO:0000313" key="6">
    <source>
        <dbReference type="Proteomes" id="UP001152649"/>
    </source>
</evidence>
<dbReference type="Gene3D" id="1.10.510.10">
    <property type="entry name" value="Transferase(Phosphotransferase) domain 1"/>
    <property type="match status" value="1"/>
</dbReference>
<evidence type="ECO:0000313" key="5">
    <source>
        <dbReference type="EMBL" id="CAG8358863.1"/>
    </source>
</evidence>
<organism evidence="5 6">
    <name type="scientific">Penicillium salamii</name>
    <dbReference type="NCBI Taxonomy" id="1612424"/>
    <lineage>
        <taxon>Eukaryota</taxon>
        <taxon>Fungi</taxon>
        <taxon>Dikarya</taxon>
        <taxon>Ascomycota</taxon>
        <taxon>Pezizomycotina</taxon>
        <taxon>Eurotiomycetes</taxon>
        <taxon>Eurotiomycetidae</taxon>
        <taxon>Eurotiales</taxon>
        <taxon>Aspergillaceae</taxon>
        <taxon>Penicillium</taxon>
    </lineage>
</organism>
<comment type="caution">
    <text evidence="5">The sequence shown here is derived from an EMBL/GenBank/DDBJ whole genome shotgun (WGS) entry which is preliminary data.</text>
</comment>
<dbReference type="InterPro" id="IPR001245">
    <property type="entry name" value="Ser-Thr/Tyr_kinase_cat_dom"/>
</dbReference>
<feature type="transmembrane region" description="Helical" evidence="3">
    <location>
        <begin position="282"/>
        <end position="299"/>
    </location>
</feature>
<proteinExistence type="predicted"/>
<evidence type="ECO:0000256" key="3">
    <source>
        <dbReference type="SAM" id="Phobius"/>
    </source>
</evidence>